<dbReference type="EMBL" id="CP043505">
    <property type="protein sequence ID" value="QEO13975.1"/>
    <property type="molecule type" value="Genomic_DNA"/>
</dbReference>
<dbReference type="InterPro" id="IPR000835">
    <property type="entry name" value="HTH_MarR-typ"/>
</dbReference>
<keyword evidence="2" id="KW-0238">DNA-binding</keyword>
<dbReference type="CDD" id="cd00090">
    <property type="entry name" value="HTH_ARSR"/>
    <property type="match status" value="1"/>
</dbReference>
<dbReference type="PROSITE" id="PS01117">
    <property type="entry name" value="HTH_MARR_1"/>
    <property type="match status" value="1"/>
</dbReference>
<dbReference type="InterPro" id="IPR039422">
    <property type="entry name" value="MarR/SlyA-like"/>
</dbReference>
<evidence type="ECO:0000256" key="4">
    <source>
        <dbReference type="SAM" id="MobiDB-lite"/>
    </source>
</evidence>
<dbReference type="InterPro" id="IPR036388">
    <property type="entry name" value="WH-like_DNA-bd_sf"/>
</dbReference>
<keyword evidence="7" id="KW-1185">Reference proteome</keyword>
<evidence type="ECO:0000313" key="7">
    <source>
        <dbReference type="Proteomes" id="UP000324678"/>
    </source>
</evidence>
<dbReference type="PANTHER" id="PTHR33164:SF57">
    <property type="entry name" value="MARR-FAMILY TRANSCRIPTIONAL REGULATOR"/>
    <property type="match status" value="1"/>
</dbReference>
<reference evidence="6 7" key="1">
    <citation type="submission" date="2019-09" db="EMBL/GenBank/DDBJ databases">
        <title>Genome sequencing of strain KACC 19306.</title>
        <authorList>
            <person name="Heo J."/>
            <person name="Kim S.-J."/>
            <person name="Kim J.-S."/>
            <person name="Hong S.-B."/>
            <person name="Kwon S.-W."/>
        </authorList>
    </citation>
    <scope>NUCLEOTIDE SEQUENCE [LARGE SCALE GENOMIC DNA]</scope>
    <source>
        <strain evidence="6 7">KACC 19306</strain>
    </source>
</reference>
<accession>A0A5C1YES6</accession>
<dbReference type="Pfam" id="PF01047">
    <property type="entry name" value="MarR"/>
    <property type="match status" value="1"/>
</dbReference>
<feature type="region of interest" description="Disordered" evidence="4">
    <location>
        <begin position="1"/>
        <end position="24"/>
    </location>
</feature>
<dbReference type="InterPro" id="IPR011991">
    <property type="entry name" value="ArsR-like_HTH"/>
</dbReference>
<dbReference type="SMART" id="SM00347">
    <property type="entry name" value="HTH_MARR"/>
    <property type="match status" value="1"/>
</dbReference>
<dbReference type="GO" id="GO:0006950">
    <property type="term" value="P:response to stress"/>
    <property type="evidence" value="ECO:0007669"/>
    <property type="project" value="TreeGrafter"/>
</dbReference>
<dbReference type="AlphaFoldDB" id="A0A5C1YES6"/>
<dbReference type="PROSITE" id="PS50995">
    <property type="entry name" value="HTH_MARR_2"/>
    <property type="match status" value="1"/>
</dbReference>
<evidence type="ECO:0000256" key="2">
    <source>
        <dbReference type="ARBA" id="ARBA00023125"/>
    </source>
</evidence>
<evidence type="ECO:0000256" key="1">
    <source>
        <dbReference type="ARBA" id="ARBA00023015"/>
    </source>
</evidence>
<evidence type="ECO:0000256" key="3">
    <source>
        <dbReference type="ARBA" id="ARBA00023163"/>
    </source>
</evidence>
<feature type="domain" description="HTH marR-type" evidence="5">
    <location>
        <begin position="35"/>
        <end position="176"/>
    </location>
</feature>
<dbReference type="InterPro" id="IPR036390">
    <property type="entry name" value="WH_DNA-bd_sf"/>
</dbReference>
<protein>
    <submittedName>
        <fullName evidence="6">MarR family transcriptional regulator</fullName>
    </submittedName>
</protein>
<sequence length="177" mass="19458">MTRASRSAWPPGRSPPSRDGTLRRPGDNMSLMTAEAALDHAIAAVEEQFGIVFNRARLLWFESAKQVHPELQPAGYKLLASIVRAGSTNAHVLAEQLDMDKSAVSRQVRQLEEMGLVESRADERDGRARVLVGTPLAEQRIAEVRRANQARLRGSLEGRSVEELLLLADVLRAIADA</sequence>
<organism evidence="6 7">
    <name type="scientific">Agromyces intestinalis</name>
    <dbReference type="NCBI Taxonomy" id="2592652"/>
    <lineage>
        <taxon>Bacteria</taxon>
        <taxon>Bacillati</taxon>
        <taxon>Actinomycetota</taxon>
        <taxon>Actinomycetes</taxon>
        <taxon>Micrococcales</taxon>
        <taxon>Microbacteriaceae</taxon>
        <taxon>Agromyces</taxon>
    </lineage>
</organism>
<gene>
    <name evidence="6" type="ORF">FLP10_05715</name>
</gene>
<dbReference type="KEGG" id="ail:FLP10_05715"/>
<proteinExistence type="predicted"/>
<dbReference type="InterPro" id="IPR023187">
    <property type="entry name" value="Tscrpt_reg_MarR-type_CS"/>
</dbReference>
<dbReference type="Gene3D" id="1.10.10.10">
    <property type="entry name" value="Winged helix-like DNA-binding domain superfamily/Winged helix DNA-binding domain"/>
    <property type="match status" value="1"/>
</dbReference>
<dbReference type="Proteomes" id="UP000324678">
    <property type="component" value="Chromosome"/>
</dbReference>
<evidence type="ECO:0000313" key="6">
    <source>
        <dbReference type="EMBL" id="QEO13975.1"/>
    </source>
</evidence>
<dbReference type="PANTHER" id="PTHR33164">
    <property type="entry name" value="TRANSCRIPTIONAL REGULATOR, MARR FAMILY"/>
    <property type="match status" value="1"/>
</dbReference>
<dbReference type="SUPFAM" id="SSF46785">
    <property type="entry name" value="Winged helix' DNA-binding domain"/>
    <property type="match status" value="1"/>
</dbReference>
<dbReference type="GO" id="GO:0003700">
    <property type="term" value="F:DNA-binding transcription factor activity"/>
    <property type="evidence" value="ECO:0007669"/>
    <property type="project" value="InterPro"/>
</dbReference>
<name>A0A5C1YES6_9MICO</name>
<keyword evidence="3" id="KW-0804">Transcription</keyword>
<keyword evidence="1" id="KW-0805">Transcription regulation</keyword>
<evidence type="ECO:0000259" key="5">
    <source>
        <dbReference type="PROSITE" id="PS50995"/>
    </source>
</evidence>
<dbReference type="OrthoDB" id="9154853at2"/>
<dbReference type="GO" id="GO:0003677">
    <property type="term" value="F:DNA binding"/>
    <property type="evidence" value="ECO:0007669"/>
    <property type="project" value="UniProtKB-KW"/>
</dbReference>